<accession>A0ABP1F9L8</accession>
<reference evidence="1 2" key="1">
    <citation type="submission" date="2024-05" db="EMBL/GenBank/DDBJ databases">
        <authorList>
            <person name="Duchaud E."/>
        </authorList>
    </citation>
    <scope>NUCLEOTIDE SEQUENCE [LARGE SCALE GENOMIC DNA]</scope>
    <source>
        <strain evidence="1">Ena-SAMPLE-TAB-13-05-2024-13:56:06:370-140305</strain>
    </source>
</reference>
<name>A0ABP1F9L8_9FLAO</name>
<dbReference type="Proteomes" id="UP001497602">
    <property type="component" value="Unassembled WGS sequence"/>
</dbReference>
<keyword evidence="2" id="KW-1185">Reference proteome</keyword>
<protein>
    <submittedName>
        <fullName evidence="1">Uncharacterized protein</fullName>
    </submittedName>
</protein>
<comment type="caution">
    <text evidence="1">The sequence shown here is derived from an EMBL/GenBank/DDBJ whole genome shotgun (WGS) entry which is preliminary data.</text>
</comment>
<evidence type="ECO:0000313" key="2">
    <source>
        <dbReference type="Proteomes" id="UP001497602"/>
    </source>
</evidence>
<dbReference type="RefSeq" id="WP_348738134.1">
    <property type="nucleotide sequence ID" value="NZ_CAXJRC010000013.1"/>
</dbReference>
<organism evidence="1 2">
    <name type="scientific">Tenacibaculum vairaonense</name>
    <dbReference type="NCBI Taxonomy" id="3137860"/>
    <lineage>
        <taxon>Bacteria</taxon>
        <taxon>Pseudomonadati</taxon>
        <taxon>Bacteroidota</taxon>
        <taxon>Flavobacteriia</taxon>
        <taxon>Flavobacteriales</taxon>
        <taxon>Flavobacteriaceae</taxon>
        <taxon>Tenacibaculum</taxon>
    </lineage>
</organism>
<gene>
    <name evidence="1" type="ORF">T190115A13A_210017</name>
</gene>
<evidence type="ECO:0000313" key="1">
    <source>
        <dbReference type="EMBL" id="CAL2106363.1"/>
    </source>
</evidence>
<proteinExistence type="predicted"/>
<dbReference type="EMBL" id="CAXJRC010000013">
    <property type="protein sequence ID" value="CAL2106363.1"/>
    <property type="molecule type" value="Genomic_DNA"/>
</dbReference>
<sequence length="990" mass="113738">MKVDFFNIKIIDTHENDRVLINENTQINSPKLVWNGSDEKFKNLMSSELHFNFLVEHGGESFYHLFTGSETRYKVLLEGEYDGVVSLLWQGFLLPEQFQEPWDGGNYFVDFISTDGFGRLKQKKMSPNYYVQKKSVLEVVMHCLNLTGLNLKLFFAPSLQNSGFTLNYKDLDVDGSCYVDDGDKMNAYDVLVNLITSLGCRLFQYNGKWCLIGLNRFNEEVISGGSYLYNNLDIFNPLEYLGEDDLVRLRVNPKWESAPIVNVLPYLDKMSVSWDNDSDKYLIPEDAVNVFNDDFVPPTYSKTSFPLKYWEVSSNDSRFIGFTLANFEGNVVSDPGNIFNVKVFPRESEYDELIYGPFVVLSSSIVENRAGILENSFIDKGNYEDNYLSLKQPFFTYKGSSLDEYATLEIEFYINVKLEVGSDDLMSRVNKAIENKEFDSLFNLALYFKEHLTQEEEKKVFALFDDKIPDGFYELKFTVDKVNDLPVVKGNLKIEKFMFLDDGYYNLRLYPFLYHPLLASNLTFTKLGLFLNQVDGELYGFDDESDFTTSKELEVFHSTSRMNLSTRRFVFNQDLQESFDSGGLITTSKEVKIRFCNKVQIYNGVHPWYQNVSIGLFKDDYRKLRDGYKLYRKINGLGGLIEVESSKFNLISSSTGYELRQLAFNAFPDDFLINQSDELFILSSSVSGVVDYVDYWIDKWVRVGVDEKESNTYAKALGLMYKELQKRTFFRVTGIAMSLVWPLDLVLFDYKNANDFFISNLVLDLTEGTSELTCVEIRDFEVDDSPIEDPPSIQIQTVLYSPNALIPSPNWGVRVNYQVFNISLIDAKLELRHLNDSVLNGGVETGYKIEINIDDSDGFKEYYFPSVMEDSKRGWYKVVMHQNGVESNVEYLEVNPIKDIREVKISKKSINNSTKQLVFNVEYIGFIPDSLKIGVKKFKPFIGTPDGIASYTDVDSSLSTHKVTLSEGSYKVWLVADGVESNKISVGFFW</sequence>